<keyword evidence="2" id="KW-1185">Reference proteome</keyword>
<accession>A0A4R7HYC6</accession>
<dbReference type="OrthoDB" id="5242558at2"/>
<dbReference type="Proteomes" id="UP000294558">
    <property type="component" value="Unassembled WGS sequence"/>
</dbReference>
<name>A0A4R7HYC6_9ACTN</name>
<evidence type="ECO:0000313" key="2">
    <source>
        <dbReference type="Proteomes" id="UP000294558"/>
    </source>
</evidence>
<organism evidence="1 2">
    <name type="scientific">Ilumatobacter fluminis</name>
    <dbReference type="NCBI Taxonomy" id="467091"/>
    <lineage>
        <taxon>Bacteria</taxon>
        <taxon>Bacillati</taxon>
        <taxon>Actinomycetota</taxon>
        <taxon>Acidimicrobiia</taxon>
        <taxon>Acidimicrobiales</taxon>
        <taxon>Ilumatobacteraceae</taxon>
        <taxon>Ilumatobacter</taxon>
    </lineage>
</organism>
<evidence type="ECO:0000313" key="1">
    <source>
        <dbReference type="EMBL" id="TDT15226.1"/>
    </source>
</evidence>
<gene>
    <name evidence="1" type="ORF">BDK89_0791</name>
</gene>
<reference evidence="1 2" key="1">
    <citation type="submission" date="2019-03" db="EMBL/GenBank/DDBJ databases">
        <title>Sequencing the genomes of 1000 actinobacteria strains.</title>
        <authorList>
            <person name="Klenk H.-P."/>
        </authorList>
    </citation>
    <scope>NUCLEOTIDE SEQUENCE [LARGE SCALE GENOMIC DNA]</scope>
    <source>
        <strain evidence="1 2">DSM 18936</strain>
    </source>
</reference>
<dbReference type="EMBL" id="SOAU01000001">
    <property type="protein sequence ID" value="TDT15226.1"/>
    <property type="molecule type" value="Genomic_DNA"/>
</dbReference>
<sequence length="136" mass="15149">MSAGTESTGTLGIVDLVDVCRDMRSRNQALFEQVGEWVADESDPALQRWFAVGSHRHAWHADLWDERLPKIPMEGGRGDVLITTGRADAYRQHLEQMVADLDELSPRIDATLDPSTARVITLVRADLVDLLDRAPT</sequence>
<protein>
    <recommendedName>
        <fullName evidence="3">DUF2383 domain-containing protein</fullName>
    </recommendedName>
</protein>
<evidence type="ECO:0008006" key="3">
    <source>
        <dbReference type="Google" id="ProtNLM"/>
    </source>
</evidence>
<dbReference type="AlphaFoldDB" id="A0A4R7HYC6"/>
<proteinExistence type="predicted"/>
<dbReference type="RefSeq" id="WP_133867695.1">
    <property type="nucleotide sequence ID" value="NZ_SOAU01000001.1"/>
</dbReference>
<comment type="caution">
    <text evidence="1">The sequence shown here is derived from an EMBL/GenBank/DDBJ whole genome shotgun (WGS) entry which is preliminary data.</text>
</comment>